<protein>
    <submittedName>
        <fullName evidence="7">Cytochrome c</fullName>
    </submittedName>
</protein>
<dbReference type="RefSeq" id="WP_145456833.1">
    <property type="nucleotide sequence ID" value="NZ_CP036317.1"/>
</dbReference>
<name>A0A518FQK5_9PLAN</name>
<dbReference type="Proteomes" id="UP000320839">
    <property type="component" value="Chromosome"/>
</dbReference>
<evidence type="ECO:0000256" key="5">
    <source>
        <dbReference type="SAM" id="SignalP"/>
    </source>
</evidence>
<evidence type="ECO:0000256" key="3">
    <source>
        <dbReference type="ARBA" id="ARBA00023004"/>
    </source>
</evidence>
<reference evidence="7 8" key="1">
    <citation type="submission" date="2019-02" db="EMBL/GenBank/DDBJ databases">
        <title>Deep-cultivation of Planctomycetes and their phenomic and genomic characterization uncovers novel biology.</title>
        <authorList>
            <person name="Wiegand S."/>
            <person name="Jogler M."/>
            <person name="Boedeker C."/>
            <person name="Pinto D."/>
            <person name="Vollmers J."/>
            <person name="Rivas-Marin E."/>
            <person name="Kohn T."/>
            <person name="Peeters S.H."/>
            <person name="Heuer A."/>
            <person name="Rast P."/>
            <person name="Oberbeckmann S."/>
            <person name="Bunk B."/>
            <person name="Jeske O."/>
            <person name="Meyerdierks A."/>
            <person name="Storesund J.E."/>
            <person name="Kallscheuer N."/>
            <person name="Luecker S."/>
            <person name="Lage O.M."/>
            <person name="Pohl T."/>
            <person name="Merkel B.J."/>
            <person name="Hornburger P."/>
            <person name="Mueller R.-W."/>
            <person name="Bruemmer F."/>
            <person name="Labrenz M."/>
            <person name="Spormann A.M."/>
            <person name="Op den Camp H."/>
            <person name="Overmann J."/>
            <person name="Amann R."/>
            <person name="Jetten M.S.M."/>
            <person name="Mascher T."/>
            <person name="Medema M.H."/>
            <person name="Devos D.P."/>
            <person name="Kaster A.-K."/>
            <person name="Ovreas L."/>
            <person name="Rohde M."/>
            <person name="Galperin M.Y."/>
            <person name="Jogler C."/>
        </authorList>
    </citation>
    <scope>NUCLEOTIDE SEQUENCE [LARGE SCALE GENOMIC DNA]</scope>
    <source>
        <strain evidence="7 8">Pan153</strain>
    </source>
</reference>
<keyword evidence="2 4" id="KW-0479">Metal-binding</keyword>
<dbReference type="InterPro" id="IPR036909">
    <property type="entry name" value="Cyt_c-like_dom_sf"/>
</dbReference>
<feature type="chain" id="PRO_5022243822" evidence="5">
    <location>
        <begin position="25"/>
        <end position="1002"/>
    </location>
</feature>
<dbReference type="Gene3D" id="1.10.760.10">
    <property type="entry name" value="Cytochrome c-like domain"/>
    <property type="match status" value="1"/>
</dbReference>
<dbReference type="InterPro" id="IPR011042">
    <property type="entry name" value="6-blade_b-propeller_TolB-like"/>
</dbReference>
<dbReference type="PANTHER" id="PTHR33546">
    <property type="entry name" value="LARGE, MULTIFUNCTIONAL SECRETED PROTEIN-RELATED"/>
    <property type="match status" value="1"/>
</dbReference>
<dbReference type="SUPFAM" id="SSF46626">
    <property type="entry name" value="Cytochrome c"/>
    <property type="match status" value="1"/>
</dbReference>
<keyword evidence="5" id="KW-0732">Signal</keyword>
<dbReference type="EMBL" id="CP036317">
    <property type="protein sequence ID" value="QDV18629.1"/>
    <property type="molecule type" value="Genomic_DNA"/>
</dbReference>
<evidence type="ECO:0000313" key="8">
    <source>
        <dbReference type="Proteomes" id="UP000320839"/>
    </source>
</evidence>
<dbReference type="InterPro" id="IPR055557">
    <property type="entry name" value="DUF7133"/>
</dbReference>
<accession>A0A518FQK5</accession>
<dbReference type="PROSITE" id="PS51007">
    <property type="entry name" value="CYTC"/>
    <property type="match status" value="1"/>
</dbReference>
<dbReference type="Gene3D" id="2.120.10.30">
    <property type="entry name" value="TolB, C-terminal domain"/>
    <property type="match status" value="1"/>
</dbReference>
<dbReference type="GO" id="GO:0009055">
    <property type="term" value="F:electron transfer activity"/>
    <property type="evidence" value="ECO:0007669"/>
    <property type="project" value="InterPro"/>
</dbReference>
<organism evidence="7 8">
    <name type="scientific">Gimesia panareensis</name>
    <dbReference type="NCBI Taxonomy" id="2527978"/>
    <lineage>
        <taxon>Bacteria</taxon>
        <taxon>Pseudomonadati</taxon>
        <taxon>Planctomycetota</taxon>
        <taxon>Planctomycetia</taxon>
        <taxon>Planctomycetales</taxon>
        <taxon>Planctomycetaceae</taxon>
        <taxon>Gimesia</taxon>
    </lineage>
</organism>
<keyword evidence="3 4" id="KW-0408">Iron</keyword>
<sequence precursor="true">MRFNSITLLTMLLTLAGQNSLVSAQTENQVTESPRSTDPRIQIELFAESPQVVTPTGINVDECGRVWAIESNTHFPPEGYQRADSDRILVMSDTDGDGKADQIVRFADGLTYTMSVAVKPTCLKYLEGDADKGKICRSNQVFVATRNEVFLMTDDDGDLKADRKQSLLKVETPGSYPHNGLAGFAFDAAGWMYIGFGENLGAEYTITGADGTAYSGGGEGGNVYRCRPDGTELKLWATGFWNPHASCVDAFGHLFTVDNDPDSRPPCRLLHIIQGGDYGYRFRNGRKGLHPFTSWDGELPGTLPMVAGTGEAPSGILAYESDGLPKEYIGNLLVTSWGDHRIDRFKLKPKGATFTATRTPLIEGGENFRPVGIATAPDGSLYCTDWVLRDYKLHGKGRIWRISRKGQKSISPEKTIAIQQPETYLAQVQKSLDSAHLPTRRLAAWLIGTEGGKTLRNIVNNQEQPLRTRYESMMYLADNYNSTDVPVINARRATKQGGPYTPLDTEVMKYDKKNLAVNRIIALLQARDGSDPSYLLNSLQGLIPTIRELGSTRSEMAGKLLNQVVDVHDPFIDSELIRLISRTFQEADFKKTLAYSDALSPRLRLLIILAARRHNPQAVDVIKVALSNPEPELQRALVQWIAEENLVELKPAVLKIMNSRELDPQLFDAVLAAVQLLEGEQRSRNDEALGIEFASKILKNEQYSRNARARALSVIPPQHPQLTAEILKSFLQSGHQPSVLAAIRVLQLAPRKPLLGELRELIADQSESELIRTEALVALAAGIPLEQSHDASKALLLATLKDPQPAVRAEALRALRALKEEPGVSETLSKLQSGSEPEFADLATLAAGKNMPALKYEDVATGGDPGAGRRIFFHPNSVRCSQCHTVHHQGGQVGPDLSVVARAMDRKKLAQSILHPSAEIAPQFTVWTFLMESGKVINGLILGEANKDNLTVGTVDGKVLTIKRNQIEEQIPQKASLMPEKLSERLTKQELRDLIAYLQTLK</sequence>
<dbReference type="InterPro" id="IPR016024">
    <property type="entry name" value="ARM-type_fold"/>
</dbReference>
<gene>
    <name evidence="7" type="ORF">Pan153_32880</name>
</gene>
<dbReference type="SUPFAM" id="SSF50952">
    <property type="entry name" value="Soluble quinoprotein glucose dehydrogenase"/>
    <property type="match status" value="1"/>
</dbReference>
<dbReference type="Gene3D" id="1.25.10.10">
    <property type="entry name" value="Leucine-rich Repeat Variant"/>
    <property type="match status" value="1"/>
</dbReference>
<dbReference type="AlphaFoldDB" id="A0A518FQK5"/>
<dbReference type="InterPro" id="IPR009056">
    <property type="entry name" value="Cyt_c-like_dom"/>
</dbReference>
<evidence type="ECO:0000256" key="1">
    <source>
        <dbReference type="ARBA" id="ARBA00022617"/>
    </source>
</evidence>
<dbReference type="InterPro" id="IPR011041">
    <property type="entry name" value="Quinoprot_gluc/sorb_DH_b-prop"/>
</dbReference>
<dbReference type="SUPFAM" id="SSF48371">
    <property type="entry name" value="ARM repeat"/>
    <property type="match status" value="1"/>
</dbReference>
<dbReference type="InterPro" id="IPR011989">
    <property type="entry name" value="ARM-like"/>
</dbReference>
<dbReference type="InterPro" id="IPR013427">
    <property type="entry name" value="Haem-bd_dom_put"/>
</dbReference>
<evidence type="ECO:0000259" key="6">
    <source>
        <dbReference type="PROSITE" id="PS51007"/>
    </source>
</evidence>
<dbReference type="InterPro" id="IPR013428">
    <property type="entry name" value="Membrane-bound_put_N"/>
</dbReference>
<dbReference type="OrthoDB" id="232040at2"/>
<evidence type="ECO:0000256" key="2">
    <source>
        <dbReference type="ARBA" id="ARBA00022723"/>
    </source>
</evidence>
<proteinExistence type="predicted"/>
<dbReference type="GO" id="GO:0046872">
    <property type="term" value="F:metal ion binding"/>
    <property type="evidence" value="ECO:0007669"/>
    <property type="project" value="UniProtKB-KW"/>
</dbReference>
<keyword evidence="1 4" id="KW-0349">Heme</keyword>
<dbReference type="NCBIfam" id="TIGR02604">
    <property type="entry name" value="Piru_Ver_Nterm"/>
    <property type="match status" value="1"/>
</dbReference>
<evidence type="ECO:0000313" key="7">
    <source>
        <dbReference type="EMBL" id="QDV18629.1"/>
    </source>
</evidence>
<evidence type="ECO:0000256" key="4">
    <source>
        <dbReference type="PROSITE-ProRule" id="PRU00433"/>
    </source>
</evidence>
<feature type="signal peptide" evidence="5">
    <location>
        <begin position="1"/>
        <end position="24"/>
    </location>
</feature>
<dbReference type="NCBIfam" id="TIGR02603">
    <property type="entry name" value="CxxCH_TIGR02603"/>
    <property type="match status" value="1"/>
</dbReference>
<dbReference type="Pfam" id="PF23500">
    <property type="entry name" value="DUF7133"/>
    <property type="match status" value="2"/>
</dbReference>
<feature type="domain" description="Cytochrome c" evidence="6">
    <location>
        <begin position="863"/>
        <end position="1002"/>
    </location>
</feature>
<dbReference type="GO" id="GO:0020037">
    <property type="term" value="F:heme binding"/>
    <property type="evidence" value="ECO:0007669"/>
    <property type="project" value="InterPro"/>
</dbReference>
<dbReference type="PANTHER" id="PTHR33546:SF1">
    <property type="entry name" value="LARGE, MULTIFUNCTIONAL SECRETED PROTEIN"/>
    <property type="match status" value="1"/>
</dbReference>